<organism evidence="7 8">
    <name type="scientific">Tunturiibacter lichenicola</name>
    <dbReference type="NCBI Taxonomy" id="2051959"/>
    <lineage>
        <taxon>Bacteria</taxon>
        <taxon>Pseudomonadati</taxon>
        <taxon>Acidobacteriota</taxon>
        <taxon>Terriglobia</taxon>
        <taxon>Terriglobales</taxon>
        <taxon>Acidobacteriaceae</taxon>
        <taxon>Tunturiibacter</taxon>
    </lineage>
</organism>
<dbReference type="GO" id="GO:0005829">
    <property type="term" value="C:cytosol"/>
    <property type="evidence" value="ECO:0007669"/>
    <property type="project" value="TreeGrafter"/>
</dbReference>
<dbReference type="Pfam" id="PF01212">
    <property type="entry name" value="Beta_elim_lyase"/>
    <property type="match status" value="1"/>
</dbReference>
<dbReference type="CDD" id="cd06502">
    <property type="entry name" value="TA_like"/>
    <property type="match status" value="1"/>
</dbReference>
<feature type="modified residue" description="N6-(pyridoxal phosphate)lysine" evidence="5">
    <location>
        <position position="199"/>
    </location>
</feature>
<keyword evidence="4 7" id="KW-0456">Lyase</keyword>
<comment type="similarity">
    <text evidence="2">Belongs to the threonine aldolase family.</text>
</comment>
<accession>A0A852VES0</accession>
<evidence type="ECO:0000256" key="5">
    <source>
        <dbReference type="PIRSR" id="PIRSR017617-1"/>
    </source>
</evidence>
<dbReference type="EMBL" id="JACCCU010000001">
    <property type="protein sequence ID" value="NYF89429.1"/>
    <property type="molecule type" value="Genomic_DNA"/>
</dbReference>
<dbReference type="GO" id="GO:0006567">
    <property type="term" value="P:L-threonine catabolic process"/>
    <property type="evidence" value="ECO:0007669"/>
    <property type="project" value="TreeGrafter"/>
</dbReference>
<evidence type="ECO:0000256" key="4">
    <source>
        <dbReference type="ARBA" id="ARBA00023239"/>
    </source>
</evidence>
<protein>
    <submittedName>
        <fullName evidence="7">Threonine aldolase</fullName>
        <ecNumber evidence="7">4.1.2.5</ecNumber>
    </submittedName>
</protein>
<proteinExistence type="inferred from homology"/>
<reference evidence="7 8" key="1">
    <citation type="submission" date="2020-07" db="EMBL/GenBank/DDBJ databases">
        <title>Genomic Encyclopedia of Type Strains, Phase IV (KMG-V): Genome sequencing to study the core and pangenomes of soil and plant-associated prokaryotes.</title>
        <authorList>
            <person name="Whitman W."/>
        </authorList>
    </citation>
    <scope>NUCLEOTIDE SEQUENCE [LARGE SCALE GENOMIC DNA]</scope>
    <source>
        <strain evidence="7 8">M8UP22</strain>
    </source>
</reference>
<evidence type="ECO:0000256" key="3">
    <source>
        <dbReference type="ARBA" id="ARBA00022898"/>
    </source>
</evidence>
<evidence type="ECO:0000259" key="6">
    <source>
        <dbReference type="Pfam" id="PF01212"/>
    </source>
</evidence>
<feature type="domain" description="Aromatic amino acid beta-eliminating lyase/threonine aldolase" evidence="6">
    <location>
        <begin position="3"/>
        <end position="286"/>
    </location>
</feature>
<dbReference type="GO" id="GO:0006545">
    <property type="term" value="P:glycine biosynthetic process"/>
    <property type="evidence" value="ECO:0007669"/>
    <property type="project" value="TreeGrafter"/>
</dbReference>
<name>A0A852VES0_9BACT</name>
<comment type="cofactor">
    <cofactor evidence="1">
        <name>pyridoxal 5'-phosphate</name>
        <dbReference type="ChEBI" id="CHEBI:597326"/>
    </cofactor>
</comment>
<comment type="caution">
    <text evidence="7">The sequence shown here is derived from an EMBL/GenBank/DDBJ whole genome shotgun (WGS) entry which is preliminary data.</text>
</comment>
<dbReference type="InterPro" id="IPR015422">
    <property type="entry name" value="PyrdxlP-dep_Trfase_small"/>
</dbReference>
<dbReference type="FunFam" id="3.40.640.10:FF:000030">
    <property type="entry name" value="Low-specificity L-threonine aldolase"/>
    <property type="match status" value="1"/>
</dbReference>
<evidence type="ECO:0000256" key="2">
    <source>
        <dbReference type="ARBA" id="ARBA00006966"/>
    </source>
</evidence>
<dbReference type="InterPro" id="IPR015421">
    <property type="entry name" value="PyrdxlP-dep_Trfase_major"/>
</dbReference>
<sequence>MIDLRSDTVTRPTAAMREAMASAEVGDDVYSEDPTVNRLERDAAEVFGREASIFVPTGTMGNQIAIRLHTQHGQEVICEARSHVLDWEMAMMSAFSGCQARTVAAERGILTWDHIKPAIGAKIYYRAQTGLITLENTHNMAGGTVTPLKILEEVWAGAREIGLPVHLDGARVFNAATALGLSVAKLTSGFDTVMFCLSKGLGAPVGSMLLGSKKAIESARVYRKALGGGMRQAGVLAAAGLIALHDMPKRLQEDHSNARLLADAVAAEPSKAETDLDSVQTNIVIFKLRGKDHANGGDAVGFVAALKQKGVLASAIGPHSVRFVTHYDVDRAACTNAAVIISEELRAL</sequence>
<evidence type="ECO:0000313" key="8">
    <source>
        <dbReference type="Proteomes" id="UP000564385"/>
    </source>
</evidence>
<dbReference type="PIRSF" id="PIRSF017617">
    <property type="entry name" value="Thr_aldolase"/>
    <property type="match status" value="1"/>
</dbReference>
<dbReference type="EC" id="4.1.2.5" evidence="7"/>
<dbReference type="GO" id="GO:0008732">
    <property type="term" value="F:L-allo-threonine aldolase activity"/>
    <property type="evidence" value="ECO:0007669"/>
    <property type="project" value="TreeGrafter"/>
</dbReference>
<dbReference type="Gene3D" id="3.40.640.10">
    <property type="entry name" value="Type I PLP-dependent aspartate aminotransferase-like (Major domain)"/>
    <property type="match status" value="1"/>
</dbReference>
<dbReference type="InterPro" id="IPR001597">
    <property type="entry name" value="ArAA_b-elim_lyase/Thr_aldolase"/>
</dbReference>
<evidence type="ECO:0000313" key="7">
    <source>
        <dbReference type="EMBL" id="NYF89429.1"/>
    </source>
</evidence>
<keyword evidence="3" id="KW-0663">Pyridoxal phosphate</keyword>
<dbReference type="SUPFAM" id="SSF53383">
    <property type="entry name" value="PLP-dependent transferases"/>
    <property type="match status" value="1"/>
</dbReference>
<dbReference type="InterPro" id="IPR015424">
    <property type="entry name" value="PyrdxlP-dep_Trfase"/>
</dbReference>
<dbReference type="NCBIfam" id="NF041359">
    <property type="entry name" value="GntG_guanitoxin"/>
    <property type="match status" value="1"/>
</dbReference>
<dbReference type="PANTHER" id="PTHR48097">
    <property type="entry name" value="L-THREONINE ALDOLASE-RELATED"/>
    <property type="match status" value="1"/>
</dbReference>
<evidence type="ECO:0000256" key="1">
    <source>
        <dbReference type="ARBA" id="ARBA00001933"/>
    </source>
</evidence>
<dbReference type="Gene3D" id="3.90.1150.10">
    <property type="entry name" value="Aspartate Aminotransferase, domain 1"/>
    <property type="match status" value="1"/>
</dbReference>
<dbReference type="AlphaFoldDB" id="A0A852VES0"/>
<dbReference type="Proteomes" id="UP000564385">
    <property type="component" value="Unassembled WGS sequence"/>
</dbReference>
<dbReference type="PANTHER" id="PTHR48097:SF9">
    <property type="entry name" value="L-THREONINE ALDOLASE"/>
    <property type="match status" value="1"/>
</dbReference>
<gene>
    <name evidence="7" type="ORF">HDF08_001496</name>
</gene>
<dbReference type="InterPro" id="IPR023603">
    <property type="entry name" value="Low_specificity_L-TA-like"/>
</dbReference>